<sequence length="293" mass="33588">MPKFSDSRASFACTVYFAVEFHRLREMCGIVQEFIWSLSRTVGWNATGGKSKASFFKTADDQFIIKELASKWTIDEKDALFQLSPGYFEYMRQSDKKPTLLAKILGFFTIRRKNLQTGQSSTLDVLVMEHLFANTTISRRFDLKGVPDRHVKTKPSENDVVMWDGDWHTGQYKSLLRLYAHSKQVLAESVFNDTEFLSNSNVMDYSLLVGVNDTRKELIVGIVDFIGPFNWSKFLETQSKTTIQSTIGSGKAVTVLPPDKYRDRFREAMEHNFLKVPDKWMEVPLPQGLPPVL</sequence>
<dbReference type="CDD" id="cd17300">
    <property type="entry name" value="PIPKc_PIKfyve"/>
    <property type="match status" value="1"/>
</dbReference>
<dbReference type="InterPro" id="IPR027483">
    <property type="entry name" value="PInositol-4-P-4/5-kinase_C_sf"/>
</dbReference>
<dbReference type="Gene3D" id="3.30.810.10">
    <property type="entry name" value="2-Layer Sandwich"/>
    <property type="match status" value="1"/>
</dbReference>
<gene>
    <name evidence="5" type="ORF">HK105_200952</name>
</gene>
<dbReference type="InterPro" id="IPR027484">
    <property type="entry name" value="PInositol-4-P-5-kinase_N"/>
</dbReference>
<reference evidence="5 6" key="1">
    <citation type="submission" date="2023-09" db="EMBL/GenBank/DDBJ databases">
        <title>Pangenome analysis of Batrachochytrium dendrobatidis and related Chytrids.</title>
        <authorList>
            <person name="Yacoub M.N."/>
            <person name="Stajich J.E."/>
            <person name="James T.Y."/>
        </authorList>
    </citation>
    <scope>NUCLEOTIDE SEQUENCE [LARGE SCALE GENOMIC DNA]</scope>
    <source>
        <strain evidence="5 6">JEL0888</strain>
    </source>
</reference>
<dbReference type="PROSITE" id="PS51455">
    <property type="entry name" value="PIPK"/>
    <property type="match status" value="1"/>
</dbReference>
<keyword evidence="6" id="KW-1185">Reference proteome</keyword>
<comment type="caution">
    <text evidence="5">The sequence shown here is derived from an EMBL/GenBank/DDBJ whole genome shotgun (WGS) entry which is preliminary data.</text>
</comment>
<name>A0ABR4NIN5_9FUNG</name>
<dbReference type="SMART" id="SM00330">
    <property type="entry name" value="PIPKc"/>
    <property type="match status" value="1"/>
</dbReference>
<evidence type="ECO:0000256" key="1">
    <source>
        <dbReference type="ARBA" id="ARBA00022741"/>
    </source>
</evidence>
<proteinExistence type="predicted"/>
<evidence type="ECO:0000313" key="5">
    <source>
        <dbReference type="EMBL" id="KAL2919309.1"/>
    </source>
</evidence>
<dbReference type="InterPro" id="IPR044769">
    <property type="entry name" value="PIKfyve_PIPKc"/>
</dbReference>
<dbReference type="InterPro" id="IPR002498">
    <property type="entry name" value="PInositol-4-P-4/5-kinase_core"/>
</dbReference>
<keyword evidence="3" id="KW-0418">Kinase</keyword>
<dbReference type="Pfam" id="PF01504">
    <property type="entry name" value="PIP5K"/>
    <property type="match status" value="1"/>
</dbReference>
<evidence type="ECO:0000256" key="3">
    <source>
        <dbReference type="PROSITE-ProRule" id="PRU00781"/>
    </source>
</evidence>
<dbReference type="Gene3D" id="3.30.800.10">
    <property type="entry name" value="Phosphatidylinositol Phosphate Kinase II Beta"/>
    <property type="match status" value="1"/>
</dbReference>
<keyword evidence="2 3" id="KW-0067">ATP-binding</keyword>
<evidence type="ECO:0000313" key="6">
    <source>
        <dbReference type="Proteomes" id="UP001527925"/>
    </source>
</evidence>
<dbReference type="PANTHER" id="PTHR45748">
    <property type="entry name" value="1-PHOSPHATIDYLINOSITOL 3-PHOSPHATE 5-KINASE-RELATED"/>
    <property type="match status" value="1"/>
</dbReference>
<organism evidence="5 6">
    <name type="scientific">Polyrhizophydium stewartii</name>
    <dbReference type="NCBI Taxonomy" id="2732419"/>
    <lineage>
        <taxon>Eukaryota</taxon>
        <taxon>Fungi</taxon>
        <taxon>Fungi incertae sedis</taxon>
        <taxon>Chytridiomycota</taxon>
        <taxon>Chytridiomycota incertae sedis</taxon>
        <taxon>Chytridiomycetes</taxon>
        <taxon>Rhizophydiales</taxon>
        <taxon>Rhizophydiales incertae sedis</taxon>
        <taxon>Polyrhizophydium</taxon>
    </lineage>
</organism>
<dbReference type="PANTHER" id="PTHR45748:SF7">
    <property type="entry name" value="1-PHOSPHATIDYLINOSITOL 3-PHOSPHATE 5-KINASE-RELATED"/>
    <property type="match status" value="1"/>
</dbReference>
<keyword evidence="1 3" id="KW-0547">Nucleotide-binding</keyword>
<feature type="domain" description="PIPK" evidence="4">
    <location>
        <begin position="1"/>
        <end position="273"/>
    </location>
</feature>
<dbReference type="SUPFAM" id="SSF56104">
    <property type="entry name" value="SAICAR synthase-like"/>
    <property type="match status" value="1"/>
</dbReference>
<keyword evidence="3" id="KW-0808">Transferase</keyword>
<dbReference type="Proteomes" id="UP001527925">
    <property type="component" value="Unassembled WGS sequence"/>
</dbReference>
<evidence type="ECO:0000259" key="4">
    <source>
        <dbReference type="PROSITE" id="PS51455"/>
    </source>
</evidence>
<accession>A0ABR4NIN5</accession>
<dbReference type="EMBL" id="JADGIZ020000003">
    <property type="protein sequence ID" value="KAL2919309.1"/>
    <property type="molecule type" value="Genomic_DNA"/>
</dbReference>
<evidence type="ECO:0000256" key="2">
    <source>
        <dbReference type="ARBA" id="ARBA00022840"/>
    </source>
</evidence>
<protein>
    <recommendedName>
        <fullName evidence="4">PIPK domain-containing protein</fullName>
    </recommendedName>
</protein>